<proteinExistence type="predicted"/>
<evidence type="ECO:0000313" key="1">
    <source>
        <dbReference type="EMBL" id="PIG81952.1"/>
    </source>
</evidence>
<name>A0A2G7FMT0_9EURO</name>
<gene>
    <name evidence="1" type="ORF">AARAC_002204</name>
</gene>
<dbReference type="EMBL" id="NEXV01000532">
    <property type="protein sequence ID" value="PIG81952.1"/>
    <property type="molecule type" value="Genomic_DNA"/>
</dbReference>
<protein>
    <recommendedName>
        <fullName evidence="3">Gfo/Idh/MocA-like oxidoreductase C-terminal domain-containing protein</fullName>
    </recommendedName>
</protein>
<comment type="caution">
    <text evidence="1">The sequence shown here is derived from an EMBL/GenBank/DDBJ whole genome shotgun (WGS) entry which is preliminary data.</text>
</comment>
<dbReference type="AlphaFoldDB" id="A0A2G7FMT0"/>
<evidence type="ECO:0008006" key="3">
    <source>
        <dbReference type="Google" id="ProtNLM"/>
    </source>
</evidence>
<dbReference type="Proteomes" id="UP000231358">
    <property type="component" value="Unassembled WGS sequence"/>
</dbReference>
<sequence length="151" mass="16841">MIQEGSISDPTVDADNAVGVVEFWGGKTAYYYHSRTTAHGYDNCIEIIDTEGKVWVNLVPHHHRVQILNSSGIVQDATPGWIDRYREASVTELERFRAVVLEGKELLLLLTTAYFGLQIALALQESLRTGRKIGFDDNGVRKEQEGGVAKH</sequence>
<keyword evidence="2" id="KW-1185">Reference proteome</keyword>
<organism evidence="1 2">
    <name type="scientific">Aspergillus arachidicola</name>
    <dbReference type="NCBI Taxonomy" id="656916"/>
    <lineage>
        <taxon>Eukaryota</taxon>
        <taxon>Fungi</taxon>
        <taxon>Dikarya</taxon>
        <taxon>Ascomycota</taxon>
        <taxon>Pezizomycotina</taxon>
        <taxon>Eurotiomycetes</taxon>
        <taxon>Eurotiomycetidae</taxon>
        <taxon>Eurotiales</taxon>
        <taxon>Aspergillaceae</taxon>
        <taxon>Aspergillus</taxon>
        <taxon>Aspergillus subgen. Circumdati</taxon>
    </lineage>
</organism>
<dbReference type="STRING" id="656916.A0A2G7FMT0"/>
<reference evidence="1 2" key="1">
    <citation type="submission" date="2017-05" db="EMBL/GenBank/DDBJ databases">
        <title>Genome sequence for an aflatoxigenic pathogen of Argentinian peanut, Aspergillus arachidicola.</title>
        <authorList>
            <person name="Moore G."/>
            <person name="Beltz S.B."/>
            <person name="Mack B.M."/>
        </authorList>
    </citation>
    <scope>NUCLEOTIDE SEQUENCE [LARGE SCALE GENOMIC DNA]</scope>
    <source>
        <strain evidence="1 2">CBS 117610</strain>
    </source>
</reference>
<dbReference type="Gene3D" id="3.30.360.10">
    <property type="entry name" value="Dihydrodipicolinate Reductase, domain 2"/>
    <property type="match status" value="1"/>
</dbReference>
<accession>A0A2G7FMT0</accession>
<evidence type="ECO:0000313" key="2">
    <source>
        <dbReference type="Proteomes" id="UP000231358"/>
    </source>
</evidence>